<feature type="binding site" evidence="5">
    <location>
        <begin position="10"/>
        <end position="12"/>
    </location>
    <ligand>
        <name>FMN</name>
        <dbReference type="ChEBI" id="CHEBI:58210"/>
    </ligand>
</feature>
<keyword evidence="8" id="KW-1185">Reference proteome</keyword>
<comment type="caution">
    <text evidence="5">Lacks conserved residue(s) required for the propagation of feature annotation.</text>
</comment>
<dbReference type="EMBL" id="CP002116">
    <property type="protein sequence ID" value="ADK83140.1"/>
    <property type="molecule type" value="Genomic_DNA"/>
</dbReference>
<name>E1R9H1_SEDSS</name>
<feature type="domain" description="Flavoprotein" evidence="6">
    <location>
        <begin position="2"/>
        <end position="187"/>
    </location>
</feature>
<dbReference type="OrthoDB" id="9781577at2"/>
<dbReference type="NCBIfam" id="NF004685">
    <property type="entry name" value="PRK06029.1"/>
    <property type="match status" value="1"/>
</dbReference>
<evidence type="ECO:0000256" key="2">
    <source>
        <dbReference type="ARBA" id="ARBA00022630"/>
    </source>
</evidence>
<dbReference type="HOGENOM" id="CLU_074522_0_1_12"/>
<feature type="binding site" evidence="5">
    <location>
        <position position="168"/>
    </location>
    <ligand>
        <name>dimethylallyl phosphate</name>
        <dbReference type="ChEBI" id="CHEBI:88052"/>
    </ligand>
</feature>
<dbReference type="KEGG" id="ssm:Spirs_4058"/>
<reference evidence="7 8" key="1">
    <citation type="journal article" date="2010" name="Stand. Genomic Sci.">
        <title>Complete genome sequence of Spirochaeta smaragdinae type strain (SEBR 4228).</title>
        <authorList>
            <person name="Mavromatis K."/>
            <person name="Yasawong M."/>
            <person name="Chertkov O."/>
            <person name="Lapidus A."/>
            <person name="Lucas S."/>
            <person name="Nolan M."/>
            <person name="Del Rio T.G."/>
            <person name="Tice H."/>
            <person name="Cheng J.F."/>
            <person name="Pitluck S."/>
            <person name="Liolios K."/>
            <person name="Ivanova N."/>
            <person name="Tapia R."/>
            <person name="Han C."/>
            <person name="Bruce D."/>
            <person name="Goodwin L."/>
            <person name="Pati A."/>
            <person name="Chen A."/>
            <person name="Palaniappan K."/>
            <person name="Land M."/>
            <person name="Hauser L."/>
            <person name="Chang Y.J."/>
            <person name="Jeffries C.D."/>
            <person name="Detter J.C."/>
            <person name="Rohde M."/>
            <person name="Brambilla E."/>
            <person name="Spring S."/>
            <person name="Goker M."/>
            <person name="Sikorski J."/>
            <person name="Woyke T."/>
            <person name="Bristow J."/>
            <person name="Eisen J.A."/>
            <person name="Markowitz V."/>
            <person name="Hugenholtz P."/>
            <person name="Klenk H.P."/>
            <person name="Kyrpides N.C."/>
        </authorList>
    </citation>
    <scope>NUCLEOTIDE SEQUENCE [LARGE SCALE GENOMIC DNA]</scope>
    <source>
        <strain evidence="8">DSM 11293 / JCM 15392 / SEBR 4228</strain>
    </source>
</reference>
<proteinExistence type="inferred from homology"/>
<dbReference type="NCBIfam" id="TIGR00421">
    <property type="entry name" value="ubiX_pad"/>
    <property type="match status" value="1"/>
</dbReference>
<comment type="catalytic activity">
    <reaction evidence="5">
        <text>dimethylallyl phosphate + FMNH2 = prenylated FMNH2 + phosphate</text>
        <dbReference type="Rhea" id="RHEA:37743"/>
        <dbReference type="ChEBI" id="CHEBI:43474"/>
        <dbReference type="ChEBI" id="CHEBI:57618"/>
        <dbReference type="ChEBI" id="CHEBI:87467"/>
        <dbReference type="ChEBI" id="CHEBI:88052"/>
        <dbReference type="EC" id="2.5.1.129"/>
    </reaction>
</comment>
<sequence length="203" mass="21836">MKRYLVGISGASGAIYAKVLLEAMVKRGVEVHVLPSVNGLKVFDYEIGMGLDEAIDEILNRAEEENDNPGTVGRFIVHEPDDFFAAPASGSFHCEGMAIVPCSMGTLGALASGAVSNLLGRAADVTLKERRPLVIVPRESPMNLIHLRNLTTLAEAGAVIVPPTPGFYHHPTTVEELVLQTVGRVMEQLGVGRELIHSWGEEL</sequence>
<dbReference type="InterPro" id="IPR036551">
    <property type="entry name" value="Flavin_trans-like"/>
</dbReference>
<feature type="binding site" evidence="5">
    <location>
        <position position="138"/>
    </location>
    <ligand>
        <name>FMN</name>
        <dbReference type="ChEBI" id="CHEBI:58210"/>
    </ligand>
</feature>
<dbReference type="STRING" id="573413.Spirs_4058"/>
<comment type="similarity">
    <text evidence="5">Belongs to the UbiX/PAD1 family.</text>
</comment>
<keyword evidence="2 5" id="KW-0285">Flavoprotein</keyword>
<dbReference type="Pfam" id="PF02441">
    <property type="entry name" value="Flavoprotein"/>
    <property type="match status" value="1"/>
</dbReference>
<dbReference type="Gene3D" id="3.40.50.1950">
    <property type="entry name" value="Flavin prenyltransferase-like"/>
    <property type="match status" value="1"/>
</dbReference>
<feature type="binding site" evidence="5">
    <location>
        <position position="36"/>
    </location>
    <ligand>
        <name>FMN</name>
        <dbReference type="ChEBI" id="CHEBI:58210"/>
    </ligand>
</feature>
<evidence type="ECO:0000259" key="6">
    <source>
        <dbReference type="Pfam" id="PF02441"/>
    </source>
</evidence>
<evidence type="ECO:0000256" key="5">
    <source>
        <dbReference type="HAMAP-Rule" id="MF_01984"/>
    </source>
</evidence>
<accession>E1R9H1</accession>
<evidence type="ECO:0000313" key="7">
    <source>
        <dbReference type="EMBL" id="ADK83140.1"/>
    </source>
</evidence>
<evidence type="ECO:0000313" key="8">
    <source>
        <dbReference type="Proteomes" id="UP000002318"/>
    </source>
</evidence>
<feature type="binding site" evidence="5">
    <location>
        <begin position="103"/>
        <end position="106"/>
    </location>
    <ligand>
        <name>FMN</name>
        <dbReference type="ChEBI" id="CHEBI:58210"/>
    </ligand>
</feature>
<dbReference type="AlphaFoldDB" id="E1R9H1"/>
<evidence type="ECO:0000256" key="3">
    <source>
        <dbReference type="ARBA" id="ARBA00022643"/>
    </source>
</evidence>
<feature type="binding site" evidence="5">
    <location>
        <position position="184"/>
    </location>
    <ligand>
        <name>dimethylallyl phosphate</name>
        <dbReference type="ChEBI" id="CHEBI:88052"/>
    </ligand>
</feature>
<dbReference type="HAMAP" id="MF_01984">
    <property type="entry name" value="ubiX_pad"/>
    <property type="match status" value="1"/>
</dbReference>
<dbReference type="RefSeq" id="WP_013256596.1">
    <property type="nucleotide sequence ID" value="NC_014364.1"/>
</dbReference>
<dbReference type="SUPFAM" id="SSF52507">
    <property type="entry name" value="Homo-oligomeric flavin-containing Cys decarboxylases, HFCD"/>
    <property type="match status" value="1"/>
</dbReference>
<evidence type="ECO:0000256" key="4">
    <source>
        <dbReference type="ARBA" id="ARBA00022679"/>
    </source>
</evidence>
<keyword evidence="3 5" id="KW-0288">FMN</keyword>
<protein>
    <recommendedName>
        <fullName evidence="5">Flavin prenyltransferase UbiX</fullName>
        <ecNumber evidence="5">2.5.1.129</ecNumber>
    </recommendedName>
</protein>
<dbReference type="GO" id="GO:0106141">
    <property type="term" value="F:flavin prenyltransferase activity"/>
    <property type="evidence" value="ECO:0007669"/>
    <property type="project" value="UniProtKB-EC"/>
</dbReference>
<keyword evidence="1 5" id="KW-0637">Prenyltransferase</keyword>
<gene>
    <name evidence="5" type="primary">ubiX</name>
    <name evidence="7" type="ordered locus">Spirs_4058</name>
</gene>
<dbReference type="EC" id="2.5.1.129" evidence="5"/>
<keyword evidence="4 5" id="KW-0808">Transferase</keyword>
<dbReference type="Proteomes" id="UP000002318">
    <property type="component" value="Chromosome"/>
</dbReference>
<dbReference type="eggNOG" id="COG0163">
    <property type="taxonomic scope" value="Bacteria"/>
</dbReference>
<organism evidence="7 8">
    <name type="scientific">Sediminispirochaeta smaragdinae (strain DSM 11293 / JCM 15392 / SEBR 4228)</name>
    <name type="common">Spirochaeta smaragdinae</name>
    <dbReference type="NCBI Taxonomy" id="573413"/>
    <lineage>
        <taxon>Bacteria</taxon>
        <taxon>Pseudomonadati</taxon>
        <taxon>Spirochaetota</taxon>
        <taxon>Spirochaetia</taxon>
        <taxon>Spirochaetales</taxon>
        <taxon>Spirochaetaceae</taxon>
        <taxon>Sediminispirochaeta</taxon>
    </lineage>
</organism>
<dbReference type="InterPro" id="IPR004507">
    <property type="entry name" value="UbiX-like"/>
</dbReference>
<evidence type="ECO:0000256" key="1">
    <source>
        <dbReference type="ARBA" id="ARBA00022602"/>
    </source>
</evidence>
<comment type="function">
    <text evidence="5">Flavin prenyltransferase that catalyzes the synthesis of the prenylated FMN cofactor (prenyl-FMN) for 4-hydroxy-3-polyprenylbenzoic acid decarboxylase UbiD. The prenyltransferase is metal-independent and links a dimethylallyl moiety from dimethylallyl monophosphate (DMAP) to the flavin N5 and C6 atoms of FMN.</text>
</comment>
<dbReference type="InterPro" id="IPR003382">
    <property type="entry name" value="Flavoprotein"/>
</dbReference>